<keyword evidence="3" id="KW-1185">Reference proteome</keyword>
<dbReference type="EMBL" id="JHAC01000011">
    <property type="protein sequence ID" value="EYB69058.1"/>
    <property type="molecule type" value="Genomic_DNA"/>
</dbReference>
<comment type="caution">
    <text evidence="2">The sequence shown here is derived from an EMBL/GenBank/DDBJ whole genome shotgun (WGS) entry which is preliminary data.</text>
</comment>
<dbReference type="AlphaFoldDB" id="A0A016QSQ5"/>
<evidence type="ECO:0000256" key="1">
    <source>
        <dbReference type="SAM" id="MobiDB-lite"/>
    </source>
</evidence>
<evidence type="ECO:0000313" key="2">
    <source>
        <dbReference type="EMBL" id="EYB69058.1"/>
    </source>
</evidence>
<dbReference type="PATRIC" id="fig|1476583.3.peg.651"/>
<accession>A0A016QSQ5</accession>
<evidence type="ECO:0000313" key="3">
    <source>
        <dbReference type="Proteomes" id="UP000020492"/>
    </source>
</evidence>
<reference evidence="2 3" key="1">
    <citation type="submission" date="2014-03" db="EMBL/GenBank/DDBJ databases">
        <title>Draft genome sequence of Deinococcus phoenicis 1P10ME.</title>
        <authorList>
            <person name="Stepanov V.G."/>
            <person name="Vaishampayan P."/>
            <person name="Venkateswaran K."/>
            <person name="Fox G.E."/>
        </authorList>
    </citation>
    <scope>NUCLEOTIDE SEQUENCE [LARGE SCALE GENOMIC DNA]</scope>
    <source>
        <strain evidence="2 3">1P10ME</strain>
    </source>
</reference>
<protein>
    <submittedName>
        <fullName evidence="2">Uncharacterized protein</fullName>
    </submittedName>
</protein>
<proteinExistence type="predicted"/>
<feature type="region of interest" description="Disordered" evidence="1">
    <location>
        <begin position="1"/>
        <end position="29"/>
    </location>
</feature>
<dbReference type="RefSeq" id="WP_034353804.1">
    <property type="nucleotide sequence ID" value="NZ_JHAC01000011.1"/>
</dbReference>
<gene>
    <name evidence="2" type="ORF">DEIPH_ctg011orf0023</name>
</gene>
<name>A0A016QSQ5_9DEIO</name>
<organism evidence="2 3">
    <name type="scientific">Deinococcus phoenicis</name>
    <dbReference type="NCBI Taxonomy" id="1476583"/>
    <lineage>
        <taxon>Bacteria</taxon>
        <taxon>Thermotogati</taxon>
        <taxon>Deinococcota</taxon>
        <taxon>Deinococci</taxon>
        <taxon>Deinococcales</taxon>
        <taxon>Deinococcaceae</taxon>
        <taxon>Deinococcus</taxon>
    </lineage>
</organism>
<dbReference type="Proteomes" id="UP000020492">
    <property type="component" value="Unassembled WGS sequence"/>
</dbReference>
<sequence>MTQDSGWNDLPTLPEDRPAPLNLGNARASRQQRFRRYRDHVYAEAMADVEERQKWQERNLRHGGPDGVQWTGEELGAVSRRVDERLGSGLAFYEGHILPAWSALRRAREAGDAPAWDAAMLHAESLLPEGWDARTVASRENGKQGGKPRGERALSERFNIRLYDDQRERLEALGVNVSEWIRDAVDERLKR</sequence>